<dbReference type="EMBL" id="BPLQ01006972">
    <property type="protein sequence ID" value="GIY26815.1"/>
    <property type="molecule type" value="Genomic_DNA"/>
</dbReference>
<dbReference type="AlphaFoldDB" id="A0AAV4RZE5"/>
<keyword evidence="3" id="KW-1185">Reference proteome</keyword>
<dbReference type="Proteomes" id="UP001054837">
    <property type="component" value="Unassembled WGS sequence"/>
</dbReference>
<sequence>MASKRRSQYGLLDFCDNPEFQSQVTEKYSDDLDHHLRITCLTFTNLQLTSKQGTEGHLLSPGDSGMSSSDVGRLEPGLTEMPTFESHPNT</sequence>
<evidence type="ECO:0000313" key="3">
    <source>
        <dbReference type="Proteomes" id="UP001054837"/>
    </source>
</evidence>
<name>A0AAV4RZE5_9ARAC</name>
<protein>
    <submittedName>
        <fullName evidence="2">Uncharacterized protein</fullName>
    </submittedName>
</protein>
<proteinExistence type="predicted"/>
<organism evidence="2 3">
    <name type="scientific">Caerostris darwini</name>
    <dbReference type="NCBI Taxonomy" id="1538125"/>
    <lineage>
        <taxon>Eukaryota</taxon>
        <taxon>Metazoa</taxon>
        <taxon>Ecdysozoa</taxon>
        <taxon>Arthropoda</taxon>
        <taxon>Chelicerata</taxon>
        <taxon>Arachnida</taxon>
        <taxon>Araneae</taxon>
        <taxon>Araneomorphae</taxon>
        <taxon>Entelegynae</taxon>
        <taxon>Araneoidea</taxon>
        <taxon>Araneidae</taxon>
        <taxon>Caerostris</taxon>
    </lineage>
</organism>
<reference evidence="2 3" key="1">
    <citation type="submission" date="2021-06" db="EMBL/GenBank/DDBJ databases">
        <title>Caerostris darwini draft genome.</title>
        <authorList>
            <person name="Kono N."/>
            <person name="Arakawa K."/>
        </authorList>
    </citation>
    <scope>NUCLEOTIDE SEQUENCE [LARGE SCALE GENOMIC DNA]</scope>
</reference>
<accession>A0AAV4RZE5</accession>
<feature type="region of interest" description="Disordered" evidence="1">
    <location>
        <begin position="53"/>
        <end position="90"/>
    </location>
</feature>
<comment type="caution">
    <text evidence="2">The sequence shown here is derived from an EMBL/GenBank/DDBJ whole genome shotgun (WGS) entry which is preliminary data.</text>
</comment>
<evidence type="ECO:0000313" key="2">
    <source>
        <dbReference type="EMBL" id="GIY26815.1"/>
    </source>
</evidence>
<gene>
    <name evidence="2" type="ORF">CDAR_104171</name>
</gene>
<evidence type="ECO:0000256" key="1">
    <source>
        <dbReference type="SAM" id="MobiDB-lite"/>
    </source>
</evidence>